<dbReference type="GO" id="GO:0005615">
    <property type="term" value="C:extracellular space"/>
    <property type="evidence" value="ECO:0007669"/>
    <property type="project" value="TreeGrafter"/>
</dbReference>
<feature type="domain" description="FAS1" evidence="3">
    <location>
        <begin position="175"/>
        <end position="317"/>
    </location>
</feature>
<dbReference type="PROSITE" id="PS50213">
    <property type="entry name" value="FAS1"/>
    <property type="match status" value="2"/>
</dbReference>
<dbReference type="InterPro" id="IPR050904">
    <property type="entry name" value="Adhesion/Biosynth-related"/>
</dbReference>
<feature type="domain" description="FAS1" evidence="3">
    <location>
        <begin position="23"/>
        <end position="153"/>
    </location>
</feature>
<accession>A0A316ZKG9</accession>
<dbReference type="GO" id="GO:0000329">
    <property type="term" value="C:fungal-type vacuole membrane"/>
    <property type="evidence" value="ECO:0007669"/>
    <property type="project" value="TreeGrafter"/>
</dbReference>
<feature type="chain" id="PRO_5016251732" evidence="2">
    <location>
        <begin position="21"/>
        <end position="388"/>
    </location>
</feature>
<feature type="region of interest" description="Disordered" evidence="1">
    <location>
        <begin position="328"/>
        <end position="362"/>
    </location>
</feature>
<dbReference type="Gene3D" id="2.30.180.10">
    <property type="entry name" value="FAS1 domain"/>
    <property type="match status" value="2"/>
</dbReference>
<dbReference type="InterPro" id="IPR000782">
    <property type="entry name" value="FAS1_domain"/>
</dbReference>
<dbReference type="GO" id="GO:0016236">
    <property type="term" value="P:macroautophagy"/>
    <property type="evidence" value="ECO:0007669"/>
    <property type="project" value="TreeGrafter"/>
</dbReference>
<dbReference type="Pfam" id="PF02469">
    <property type="entry name" value="Fasciclin"/>
    <property type="match status" value="2"/>
</dbReference>
<dbReference type="EMBL" id="KZ819284">
    <property type="protein sequence ID" value="PWO00876.1"/>
    <property type="molecule type" value="Genomic_DNA"/>
</dbReference>
<feature type="compositionally biased region" description="Low complexity" evidence="1">
    <location>
        <begin position="336"/>
        <end position="347"/>
    </location>
</feature>
<name>A0A316ZKG9_9BASI</name>
<dbReference type="InterPro" id="IPR036378">
    <property type="entry name" value="FAS1_dom_sf"/>
</dbReference>
<dbReference type="OrthoDB" id="286301at2759"/>
<sequence>MTKFLSLLAASLAAVSAVAAQSFGEQVLSALRQNNLTALADVVQQNPSLVEALQSSGNKTVLAPTNQALQAAGQLPSANDLVRLITYHVLNGTWTNDRIDDDDNERIAASTLLTDGVRLPGNRSQVVILDREGDDDNERSFVIGTNSNVSFVSDNDGPALGSILVQPISGVLTIPRNLSTTLGNISDSSSLVSALQQANLVNALDNARGLTVFVPNNGAFQSAQQAIGGATPEQVVAVLSNHVINGTVVYSFQLEGDDDNDDGGARVRNATTASGQQLTFEEDDDEIYVRSGDIRARIVRSDVLTNNGVVHVIDQVLLNTATNQTAANEAADDAADNAQTAAPPGSTGTTGSGSGSGSGGRMDGAQQLASIGVAGLLAVVASAAFTLA</sequence>
<dbReference type="STRING" id="58919.A0A316ZKG9"/>
<evidence type="ECO:0000313" key="4">
    <source>
        <dbReference type="EMBL" id="PWO00876.1"/>
    </source>
</evidence>
<feature type="compositionally biased region" description="Gly residues" evidence="1">
    <location>
        <begin position="348"/>
        <end position="362"/>
    </location>
</feature>
<dbReference type="GeneID" id="37272080"/>
<evidence type="ECO:0000256" key="2">
    <source>
        <dbReference type="SAM" id="SignalP"/>
    </source>
</evidence>
<protein>
    <submittedName>
        <fullName evidence="4">FAS1 domain-containing protein</fullName>
    </submittedName>
</protein>
<dbReference type="PANTHER" id="PTHR10900">
    <property type="entry name" value="PERIOSTIN-RELATED"/>
    <property type="match status" value="1"/>
</dbReference>
<reference evidence="4 5" key="1">
    <citation type="journal article" date="2018" name="Mol. Biol. Evol.">
        <title>Broad Genomic Sampling Reveals a Smut Pathogenic Ancestry of the Fungal Clade Ustilaginomycotina.</title>
        <authorList>
            <person name="Kijpornyongpan T."/>
            <person name="Mondo S.J."/>
            <person name="Barry K."/>
            <person name="Sandor L."/>
            <person name="Lee J."/>
            <person name="Lipzen A."/>
            <person name="Pangilinan J."/>
            <person name="LaButti K."/>
            <person name="Hainaut M."/>
            <person name="Henrissat B."/>
            <person name="Grigoriev I.V."/>
            <person name="Spatafora J.W."/>
            <person name="Aime M.C."/>
        </authorList>
    </citation>
    <scope>NUCLEOTIDE SEQUENCE [LARGE SCALE GENOMIC DNA]</scope>
    <source>
        <strain evidence="4 5">MCA 4186</strain>
    </source>
</reference>
<proteinExistence type="predicted"/>
<evidence type="ECO:0000259" key="3">
    <source>
        <dbReference type="PROSITE" id="PS50213"/>
    </source>
</evidence>
<dbReference type="PANTHER" id="PTHR10900:SF122">
    <property type="entry name" value="FAS1 DOMAIN-CONTAINING PROTEIN"/>
    <property type="match status" value="1"/>
</dbReference>
<gene>
    <name evidence="4" type="ORF">FA09DRAFT_342269</name>
</gene>
<evidence type="ECO:0000313" key="5">
    <source>
        <dbReference type="Proteomes" id="UP000245946"/>
    </source>
</evidence>
<dbReference type="Proteomes" id="UP000245946">
    <property type="component" value="Unassembled WGS sequence"/>
</dbReference>
<feature type="signal peptide" evidence="2">
    <location>
        <begin position="1"/>
        <end position="20"/>
    </location>
</feature>
<dbReference type="RefSeq" id="XP_025601154.1">
    <property type="nucleotide sequence ID" value="XM_025744536.1"/>
</dbReference>
<dbReference type="AlphaFoldDB" id="A0A316ZKG9"/>
<keyword evidence="5" id="KW-1185">Reference proteome</keyword>
<evidence type="ECO:0000256" key="1">
    <source>
        <dbReference type="SAM" id="MobiDB-lite"/>
    </source>
</evidence>
<keyword evidence="2" id="KW-0732">Signal</keyword>
<dbReference type="SUPFAM" id="SSF82153">
    <property type="entry name" value="FAS1 domain"/>
    <property type="match status" value="2"/>
</dbReference>
<dbReference type="SMART" id="SM00554">
    <property type="entry name" value="FAS1"/>
    <property type="match status" value="2"/>
</dbReference>
<organism evidence="4 5">
    <name type="scientific">Tilletiopsis washingtonensis</name>
    <dbReference type="NCBI Taxonomy" id="58919"/>
    <lineage>
        <taxon>Eukaryota</taxon>
        <taxon>Fungi</taxon>
        <taxon>Dikarya</taxon>
        <taxon>Basidiomycota</taxon>
        <taxon>Ustilaginomycotina</taxon>
        <taxon>Exobasidiomycetes</taxon>
        <taxon>Entylomatales</taxon>
        <taxon>Entylomatales incertae sedis</taxon>
        <taxon>Tilletiopsis</taxon>
    </lineage>
</organism>